<feature type="binding site" evidence="6">
    <location>
        <position position="73"/>
    </location>
    <ligand>
        <name>molybdate</name>
        <dbReference type="ChEBI" id="CHEBI:36264"/>
    </ligand>
</feature>
<dbReference type="Pfam" id="PF13531">
    <property type="entry name" value="SBP_bac_11"/>
    <property type="match status" value="1"/>
</dbReference>
<evidence type="ECO:0000256" key="4">
    <source>
        <dbReference type="ARBA" id="ARBA00022729"/>
    </source>
</evidence>
<dbReference type="GO" id="GO:0030973">
    <property type="term" value="F:molybdate ion binding"/>
    <property type="evidence" value="ECO:0007669"/>
    <property type="project" value="TreeGrafter"/>
</dbReference>
<comment type="similarity">
    <text evidence="1">Belongs to the bacterial solute-binding protein ModA family.</text>
</comment>
<feature type="binding site" evidence="6">
    <location>
        <position position="202"/>
    </location>
    <ligand>
        <name>molybdate</name>
        <dbReference type="ChEBI" id="CHEBI:36264"/>
    </ligand>
</feature>
<feature type="binding site" evidence="6">
    <location>
        <position position="184"/>
    </location>
    <ligand>
        <name>molybdate</name>
        <dbReference type="ChEBI" id="CHEBI:36264"/>
    </ligand>
</feature>
<dbReference type="GO" id="GO:0015689">
    <property type="term" value="P:molybdate ion transport"/>
    <property type="evidence" value="ECO:0007669"/>
    <property type="project" value="InterPro"/>
</dbReference>
<dbReference type="Proteomes" id="UP000652567">
    <property type="component" value="Unassembled WGS sequence"/>
</dbReference>
<comment type="subunit">
    <text evidence="5">The complex is composed of two ATP-binding proteins (ModC), two transmembrane proteins (ModB) and a solute-binding protein (ModA).</text>
</comment>
<dbReference type="AlphaFoldDB" id="A0A928V2W6"/>
<gene>
    <name evidence="7" type="primary">modA</name>
    <name evidence="7" type="ORF">C4F51_11395</name>
</gene>
<reference evidence="7" key="1">
    <citation type="submission" date="2018-07" db="EMBL/GenBank/DDBJ databases">
        <title>Genome assembly of strain Ka43.</title>
        <authorList>
            <person name="Kukolya J."/>
            <person name="Nagy I."/>
            <person name="Horvath B."/>
            <person name="Toth A."/>
        </authorList>
    </citation>
    <scope>NUCLEOTIDE SEQUENCE</scope>
    <source>
        <strain evidence="7">KB43</strain>
    </source>
</reference>
<dbReference type="PIRSF" id="PIRSF004846">
    <property type="entry name" value="ModA"/>
    <property type="match status" value="1"/>
</dbReference>
<dbReference type="GO" id="GO:0030288">
    <property type="term" value="C:outer membrane-bounded periplasmic space"/>
    <property type="evidence" value="ECO:0007669"/>
    <property type="project" value="TreeGrafter"/>
</dbReference>
<dbReference type="CDD" id="cd13536">
    <property type="entry name" value="PBP2_EcModA"/>
    <property type="match status" value="1"/>
</dbReference>
<organism evidence="7 8">
    <name type="scientific">Cellvibrio polysaccharolyticus</name>
    <dbReference type="NCBI Taxonomy" id="2082724"/>
    <lineage>
        <taxon>Bacteria</taxon>
        <taxon>Pseudomonadati</taxon>
        <taxon>Pseudomonadota</taxon>
        <taxon>Gammaproteobacteria</taxon>
        <taxon>Cellvibrionales</taxon>
        <taxon>Cellvibrionaceae</taxon>
        <taxon>Cellvibrio</taxon>
    </lineage>
</organism>
<dbReference type="NCBIfam" id="TIGR01256">
    <property type="entry name" value="modA"/>
    <property type="match status" value="1"/>
</dbReference>
<dbReference type="InterPro" id="IPR050682">
    <property type="entry name" value="ModA/WtpA"/>
</dbReference>
<feature type="binding site" evidence="6">
    <location>
        <position position="45"/>
    </location>
    <ligand>
        <name>molybdate</name>
        <dbReference type="ChEBI" id="CHEBI:36264"/>
    </ligand>
</feature>
<comment type="caution">
    <text evidence="7">The sequence shown here is derived from an EMBL/GenBank/DDBJ whole genome shotgun (WGS) entry which is preliminary data.</text>
</comment>
<keyword evidence="8" id="KW-1185">Reference proteome</keyword>
<evidence type="ECO:0000313" key="7">
    <source>
        <dbReference type="EMBL" id="MBE8717788.1"/>
    </source>
</evidence>
<dbReference type="EMBL" id="PRDL01000001">
    <property type="protein sequence ID" value="MBE8717788.1"/>
    <property type="molecule type" value="Genomic_DNA"/>
</dbReference>
<dbReference type="FunFam" id="3.40.190.10:FF:000035">
    <property type="entry name" value="Molybdate ABC transporter substrate-binding protein"/>
    <property type="match status" value="1"/>
</dbReference>
<dbReference type="GO" id="GO:0046872">
    <property type="term" value="F:metal ion binding"/>
    <property type="evidence" value="ECO:0007669"/>
    <property type="project" value="UniProtKB-KW"/>
</dbReference>
<keyword evidence="2 6" id="KW-0500">Molybdenum</keyword>
<dbReference type="PANTHER" id="PTHR30632">
    <property type="entry name" value="MOLYBDATE-BINDING PERIPLASMIC PROTEIN"/>
    <property type="match status" value="1"/>
</dbReference>
<evidence type="ECO:0000313" key="8">
    <source>
        <dbReference type="Proteomes" id="UP000652567"/>
    </source>
</evidence>
<keyword evidence="4" id="KW-0732">Signal</keyword>
<sequence length="265" mass="29738">MVKNMLTTKNRLQKALLAFFISVTCQFFSIGIAHADEIRVSAAASLTDVMQELNEQWEQEHPQQKIKTSFAGSSTLAKQIEHGAPADIFISADKDWADYLEQRKLLDSTSRMDLLQNDLVIITPVNNDIAIVMDKNFDTSVFVKNRLCTGDTASVPVGKYAKQALQYYGWWDAVTRNLVETEDVRTALAFVERGECKLGIVYRTDALMTGKVKIIATFSKESHSAIVYPGSLTARSSPEAEQFWLFLQSPKAAAVFERYGFTLFQ</sequence>
<dbReference type="SUPFAM" id="SSF53850">
    <property type="entry name" value="Periplasmic binding protein-like II"/>
    <property type="match status" value="1"/>
</dbReference>
<dbReference type="InterPro" id="IPR005950">
    <property type="entry name" value="ModA"/>
</dbReference>
<dbReference type="Gene3D" id="3.40.190.10">
    <property type="entry name" value="Periplasmic binding protein-like II"/>
    <property type="match status" value="2"/>
</dbReference>
<dbReference type="GO" id="GO:1901359">
    <property type="term" value="F:tungstate binding"/>
    <property type="evidence" value="ECO:0007669"/>
    <property type="project" value="UniProtKB-ARBA"/>
</dbReference>
<keyword evidence="3 6" id="KW-0479">Metal-binding</keyword>
<evidence type="ECO:0000256" key="5">
    <source>
        <dbReference type="ARBA" id="ARBA00062515"/>
    </source>
</evidence>
<proteinExistence type="inferred from homology"/>
<dbReference type="PANTHER" id="PTHR30632:SF17">
    <property type="entry name" value="MOLYBDATE-BINDING PROTEIN MODA"/>
    <property type="match status" value="1"/>
</dbReference>
<accession>A0A928V2W6</accession>
<protein>
    <submittedName>
        <fullName evidence="7">Molybdate ABC transporter substrate-binding protein</fullName>
    </submittedName>
</protein>
<evidence type="ECO:0000256" key="3">
    <source>
        <dbReference type="ARBA" id="ARBA00022723"/>
    </source>
</evidence>
<name>A0A928V2W6_9GAMM</name>
<evidence type="ECO:0000256" key="2">
    <source>
        <dbReference type="ARBA" id="ARBA00022505"/>
    </source>
</evidence>
<evidence type="ECO:0000256" key="1">
    <source>
        <dbReference type="ARBA" id="ARBA00009175"/>
    </source>
</evidence>
<evidence type="ECO:0000256" key="6">
    <source>
        <dbReference type="PIRSR" id="PIRSR004846-1"/>
    </source>
</evidence>